<dbReference type="SUPFAM" id="SSF56672">
    <property type="entry name" value="DNA/RNA polymerases"/>
    <property type="match status" value="1"/>
</dbReference>
<feature type="region of interest" description="Disordered" evidence="15">
    <location>
        <begin position="950"/>
        <end position="992"/>
    </location>
</feature>
<feature type="compositionally biased region" description="Basic residues" evidence="15">
    <location>
        <begin position="187"/>
        <end position="196"/>
    </location>
</feature>
<keyword evidence="5" id="KW-0479">Metal-binding</keyword>
<dbReference type="GO" id="GO:0004190">
    <property type="term" value="F:aspartic-type endopeptidase activity"/>
    <property type="evidence" value="ECO:0007669"/>
    <property type="project" value="UniProtKB-KW"/>
</dbReference>
<dbReference type="PROSITE" id="PS50994">
    <property type="entry name" value="INTEGRASE"/>
    <property type="match status" value="1"/>
</dbReference>
<dbReference type="InterPro" id="IPR021109">
    <property type="entry name" value="Peptidase_aspartic_dom_sf"/>
</dbReference>
<evidence type="ECO:0000259" key="16">
    <source>
        <dbReference type="PROSITE" id="PS50013"/>
    </source>
</evidence>
<feature type="domain" description="Chromo" evidence="16">
    <location>
        <begin position="894"/>
        <end position="958"/>
    </location>
</feature>
<evidence type="ECO:0008006" key="19">
    <source>
        <dbReference type="Google" id="ProtNLM"/>
    </source>
</evidence>
<dbReference type="Pfam" id="PF03732">
    <property type="entry name" value="Retrotrans_gag"/>
    <property type="match status" value="1"/>
</dbReference>
<dbReference type="SMART" id="SM00298">
    <property type="entry name" value="CHROMO"/>
    <property type="match status" value="1"/>
</dbReference>
<dbReference type="InterPro" id="IPR012337">
    <property type="entry name" value="RNaseH-like_sf"/>
</dbReference>
<dbReference type="InterPro" id="IPR016197">
    <property type="entry name" value="Chromo-like_dom_sf"/>
</dbReference>
<evidence type="ECO:0000259" key="17">
    <source>
        <dbReference type="PROSITE" id="PS50994"/>
    </source>
</evidence>
<dbReference type="CDD" id="cd00303">
    <property type="entry name" value="retropepsin_like"/>
    <property type="match status" value="1"/>
</dbReference>
<dbReference type="Gene3D" id="2.40.50.40">
    <property type="match status" value="1"/>
</dbReference>
<evidence type="ECO:0000256" key="11">
    <source>
        <dbReference type="ARBA" id="ARBA00022918"/>
    </source>
</evidence>
<dbReference type="InterPro" id="IPR043502">
    <property type="entry name" value="DNA/RNA_pol_sf"/>
</dbReference>
<dbReference type="PROSITE" id="PS00141">
    <property type="entry name" value="ASP_PROTEASE"/>
    <property type="match status" value="1"/>
</dbReference>
<keyword evidence="13" id="KW-0238">DNA-binding</keyword>
<dbReference type="InterPro" id="IPR005162">
    <property type="entry name" value="Retrotrans_gag_dom"/>
</dbReference>
<dbReference type="SUPFAM" id="SSF50630">
    <property type="entry name" value="Acid proteases"/>
    <property type="match status" value="1"/>
</dbReference>
<sequence length="1033" mass="117570">MAGGSVMDVLREMMTRMEEALGEWPEIQSLMDDFKGALQSYGKDVVVLKKAVLQGSSSSHEASSKVQVPEPKGFNSNRNAKELENFLWDMEQFFKAAHIPDGEKVSITSMYLTSDAKLWWQTRMEDDAESGRPQITTWETLKKELNDQFFPTNIAWVAREALKRLKHTGSRPKSEGGKKAKAEGKASKKFGWKKQGKNPAVKGKPVEKTTKVVQQTTRRTRCFMCNGSHRARDYPKREKLSALVTVDNKGDSNSETPPRVNPLQFLNVINGETLVQKSLMHVHAVVNGVQVKALVDSGATHNFVATRKATRLGLNLEEDTSRIKAVNSKAQKIQGVAKNVLMQIGDWKDFLLRANVALIPHLGGLMVLEEKQPCFAKALRVKDGALIEIKEGQYVEVPDLVVKILIEFRDVMPAELPKELPPRRPIDHNIELLLGTKGLGSSPLLDASCRVAGVTALNKVTIKNKYLILLAAELFDRLSKASYFTKLDLRSGYWQMRIARLRENKLYVKLEKCEFAQEEITFLGHKISVGLIRMDKGKVHAIMEWSIPTKVTELRSFLGLANYYKRKEVIAYITALSEVISDFNEKIKQAAEQDVAYGRPKQQVKEGVIMRYWLEGDLLVEKGGRWYVLTSGLRKDLLRETHDAKWVGHLSEERTLALLARSYYWPKMDRFSKYVVFIPAPDACPTEEAAKLFFSNMVKHFGLPKDIVSDRDARFIGRFWVESFKLLGSKLKFSTANHPQTGGQTEKINALLEEYLKHYVTATQKNWVDLLDIAQLCYNLQRSSATGMSPFELAIGVQPWMPLEVRNKVFLKLTPQIWKKINKTRQRGLIPKYDGPFEVIKRVGQVAYMLKLPKRLKLHPTFHVSFLKPYHEDLDAERVQTKWAPPLAMKQFDREIEKILDHRTMGYSKKNRRTDFLVQWKRTSEAEATWERDVTLWQFETTVQAYWQTKSTRASTSAGRGDSKEGAPREALTAPRRHHGTALGVPRTHRRDSITHTWAPRHVWCAPRGRNGTGPGASYPLPTQARGRLSLVR</sequence>
<dbReference type="InterPro" id="IPR036397">
    <property type="entry name" value="RNaseH_sf"/>
</dbReference>
<keyword evidence="10" id="KW-0229">DNA integration</keyword>
<dbReference type="EMBL" id="AM478109">
    <property type="protein sequence ID" value="CAN68509.1"/>
    <property type="molecule type" value="Genomic_DNA"/>
</dbReference>
<dbReference type="InterPro" id="IPR001584">
    <property type="entry name" value="Integrase_cat-core"/>
</dbReference>
<dbReference type="GO" id="GO:0003677">
    <property type="term" value="F:DNA binding"/>
    <property type="evidence" value="ECO:0007669"/>
    <property type="project" value="UniProtKB-KW"/>
</dbReference>
<keyword evidence="7" id="KW-0255">Endonuclease</keyword>
<gene>
    <name evidence="18" type="ORF">VITISV_005244</name>
</gene>
<dbReference type="Pfam" id="PF13975">
    <property type="entry name" value="gag-asp_proteas"/>
    <property type="match status" value="1"/>
</dbReference>
<evidence type="ECO:0000256" key="5">
    <source>
        <dbReference type="ARBA" id="ARBA00022723"/>
    </source>
</evidence>
<name>A5C0S7_VITVI</name>
<keyword evidence="11" id="KW-0695">RNA-directed DNA polymerase</keyword>
<dbReference type="Gene3D" id="3.30.420.10">
    <property type="entry name" value="Ribonuclease H-like superfamily/Ribonuclease H"/>
    <property type="match status" value="1"/>
</dbReference>
<reference evidence="18" key="1">
    <citation type="journal article" date="2007" name="PLoS ONE">
        <title>The first genome sequence of an elite grapevine cultivar (Pinot noir Vitis vinifera L.): coping with a highly heterozygous genome.</title>
        <authorList>
            <person name="Velasco R."/>
            <person name="Zharkikh A."/>
            <person name="Troggio M."/>
            <person name="Cartwright D.A."/>
            <person name="Cestaro A."/>
            <person name="Pruss D."/>
            <person name="Pindo M."/>
            <person name="FitzGerald L.M."/>
            <person name="Vezzulli S."/>
            <person name="Reid J."/>
            <person name="Malacarne G."/>
            <person name="Iliev D."/>
            <person name="Coppola G."/>
            <person name="Wardell B."/>
            <person name="Micheletti D."/>
            <person name="Macalma T."/>
            <person name="Facci M."/>
            <person name="Mitchell J.T."/>
            <person name="Perazzolli M."/>
            <person name="Eldredge G."/>
            <person name="Gatto P."/>
            <person name="Oyzerski R."/>
            <person name="Moretto M."/>
            <person name="Gutin N."/>
            <person name="Stefanini M."/>
            <person name="Chen Y."/>
            <person name="Segala C."/>
            <person name="Davenport C."/>
            <person name="Dematte L."/>
            <person name="Mraz A."/>
            <person name="Battilana J."/>
            <person name="Stormo K."/>
            <person name="Costa F."/>
            <person name="Tao Q."/>
            <person name="Si-Ammour A."/>
            <person name="Harkins T."/>
            <person name="Lackey A."/>
            <person name="Perbost C."/>
            <person name="Taillon B."/>
            <person name="Stella A."/>
            <person name="Solovyev V."/>
            <person name="Fawcett J.A."/>
            <person name="Sterck L."/>
            <person name="Vandepoele K."/>
            <person name="Grando S.M."/>
            <person name="Toppo S."/>
            <person name="Moser C."/>
            <person name="Lanchbury J."/>
            <person name="Bogden R."/>
            <person name="Skolnick M."/>
            <person name="Sgaramella V."/>
            <person name="Bhatnagar S.K."/>
            <person name="Fontana P."/>
            <person name="Gutin A."/>
            <person name="Van de Peer Y."/>
            <person name="Salamini F."/>
            <person name="Viola R."/>
        </authorList>
    </citation>
    <scope>NUCLEOTIDE SEQUENCE</scope>
</reference>
<dbReference type="GO" id="GO:0015074">
    <property type="term" value="P:DNA integration"/>
    <property type="evidence" value="ECO:0007669"/>
    <property type="project" value="UniProtKB-KW"/>
</dbReference>
<dbReference type="InterPro" id="IPR001969">
    <property type="entry name" value="Aspartic_peptidase_AS"/>
</dbReference>
<dbReference type="PROSITE" id="PS50013">
    <property type="entry name" value="CHROMO_2"/>
    <property type="match status" value="1"/>
</dbReference>
<dbReference type="InterPro" id="IPR023780">
    <property type="entry name" value="Chromo_domain"/>
</dbReference>
<keyword evidence="8" id="KW-0378">Hydrolase</keyword>
<feature type="region of interest" description="Disordered" evidence="15">
    <location>
        <begin position="1004"/>
        <end position="1033"/>
    </location>
</feature>
<dbReference type="InterPro" id="IPR050951">
    <property type="entry name" value="Retrovirus_Pol_polyprotein"/>
</dbReference>
<feature type="region of interest" description="Disordered" evidence="15">
    <location>
        <begin position="167"/>
        <end position="213"/>
    </location>
</feature>
<keyword evidence="2" id="KW-0808">Transferase</keyword>
<dbReference type="InterPro" id="IPR041588">
    <property type="entry name" value="Integrase_H2C2"/>
</dbReference>
<keyword evidence="12" id="KW-0239">DNA-directed DNA polymerase</keyword>
<dbReference type="GO" id="GO:0003964">
    <property type="term" value="F:RNA-directed DNA polymerase activity"/>
    <property type="evidence" value="ECO:0007669"/>
    <property type="project" value="UniProtKB-KW"/>
</dbReference>
<dbReference type="GO" id="GO:0003887">
    <property type="term" value="F:DNA-directed DNA polymerase activity"/>
    <property type="evidence" value="ECO:0007669"/>
    <property type="project" value="UniProtKB-KW"/>
</dbReference>
<dbReference type="InterPro" id="IPR056924">
    <property type="entry name" value="SH3_Tf2-1"/>
</dbReference>
<dbReference type="PANTHER" id="PTHR37984:SF5">
    <property type="entry name" value="PROTEIN NYNRIN-LIKE"/>
    <property type="match status" value="1"/>
</dbReference>
<dbReference type="InterPro" id="IPR043128">
    <property type="entry name" value="Rev_trsase/Diguanyl_cyclase"/>
</dbReference>
<keyword evidence="4" id="KW-0540">Nuclease</keyword>
<dbReference type="SUPFAM" id="SSF54160">
    <property type="entry name" value="Chromo domain-like"/>
    <property type="match status" value="1"/>
</dbReference>
<evidence type="ECO:0000256" key="12">
    <source>
        <dbReference type="ARBA" id="ARBA00022932"/>
    </source>
</evidence>
<evidence type="ECO:0000256" key="13">
    <source>
        <dbReference type="ARBA" id="ARBA00023125"/>
    </source>
</evidence>
<dbReference type="Pfam" id="PF00385">
    <property type="entry name" value="Chromo"/>
    <property type="match status" value="1"/>
</dbReference>
<dbReference type="Gene3D" id="3.30.70.270">
    <property type="match status" value="3"/>
</dbReference>
<feature type="domain" description="Integrase catalytic" evidence="17">
    <location>
        <begin position="638"/>
        <end position="798"/>
    </location>
</feature>
<evidence type="ECO:0000256" key="8">
    <source>
        <dbReference type="ARBA" id="ARBA00022801"/>
    </source>
</evidence>
<dbReference type="Gene3D" id="2.40.70.10">
    <property type="entry name" value="Acid Proteases"/>
    <property type="match status" value="1"/>
</dbReference>
<dbReference type="InterPro" id="IPR000953">
    <property type="entry name" value="Chromo/chromo_shadow_dom"/>
</dbReference>
<dbReference type="GO" id="GO:0004519">
    <property type="term" value="F:endonuclease activity"/>
    <property type="evidence" value="ECO:0007669"/>
    <property type="project" value="UniProtKB-KW"/>
</dbReference>
<keyword evidence="3" id="KW-0548">Nucleotidyltransferase</keyword>
<evidence type="ECO:0000256" key="14">
    <source>
        <dbReference type="ARBA" id="ARBA00023172"/>
    </source>
</evidence>
<feature type="compositionally biased region" description="Basic and acidic residues" evidence="15">
    <location>
        <begin position="172"/>
        <end position="186"/>
    </location>
</feature>
<evidence type="ECO:0000256" key="6">
    <source>
        <dbReference type="ARBA" id="ARBA00022750"/>
    </source>
</evidence>
<dbReference type="GO" id="GO:0006310">
    <property type="term" value="P:DNA recombination"/>
    <property type="evidence" value="ECO:0007669"/>
    <property type="project" value="UniProtKB-KW"/>
</dbReference>
<evidence type="ECO:0000313" key="18">
    <source>
        <dbReference type="EMBL" id="CAN68509.1"/>
    </source>
</evidence>
<dbReference type="Pfam" id="PF17921">
    <property type="entry name" value="Integrase_H2C2"/>
    <property type="match status" value="1"/>
</dbReference>
<evidence type="ECO:0000256" key="3">
    <source>
        <dbReference type="ARBA" id="ARBA00022695"/>
    </source>
</evidence>
<evidence type="ECO:0000256" key="1">
    <source>
        <dbReference type="ARBA" id="ARBA00022670"/>
    </source>
</evidence>
<evidence type="ECO:0000256" key="9">
    <source>
        <dbReference type="ARBA" id="ARBA00022842"/>
    </source>
</evidence>
<evidence type="ECO:0000256" key="15">
    <source>
        <dbReference type="SAM" id="MobiDB-lite"/>
    </source>
</evidence>
<evidence type="ECO:0000256" key="7">
    <source>
        <dbReference type="ARBA" id="ARBA00022759"/>
    </source>
</evidence>
<proteinExistence type="predicted"/>
<keyword evidence="9" id="KW-0460">Magnesium</keyword>
<organism evidence="18">
    <name type="scientific">Vitis vinifera</name>
    <name type="common">Grape</name>
    <dbReference type="NCBI Taxonomy" id="29760"/>
    <lineage>
        <taxon>Eukaryota</taxon>
        <taxon>Viridiplantae</taxon>
        <taxon>Streptophyta</taxon>
        <taxon>Embryophyta</taxon>
        <taxon>Tracheophyta</taxon>
        <taxon>Spermatophyta</taxon>
        <taxon>Magnoliopsida</taxon>
        <taxon>eudicotyledons</taxon>
        <taxon>Gunneridae</taxon>
        <taxon>Pentapetalae</taxon>
        <taxon>rosids</taxon>
        <taxon>Vitales</taxon>
        <taxon>Vitaceae</taxon>
        <taxon>Viteae</taxon>
        <taxon>Vitis</taxon>
    </lineage>
</organism>
<accession>A5C0S7</accession>
<protein>
    <recommendedName>
        <fullName evidence="19">Transposon Tf2-2 polyprotein</fullName>
    </recommendedName>
</protein>
<dbReference type="SUPFAM" id="SSF53098">
    <property type="entry name" value="Ribonuclease H-like"/>
    <property type="match status" value="1"/>
</dbReference>
<keyword evidence="6" id="KW-0064">Aspartyl protease</keyword>
<dbReference type="PANTHER" id="PTHR37984">
    <property type="entry name" value="PROTEIN CBG26694"/>
    <property type="match status" value="1"/>
</dbReference>
<evidence type="ECO:0000256" key="4">
    <source>
        <dbReference type="ARBA" id="ARBA00022722"/>
    </source>
</evidence>
<keyword evidence="14" id="KW-0233">DNA recombination</keyword>
<dbReference type="AlphaFoldDB" id="A5C0S7"/>
<evidence type="ECO:0000256" key="2">
    <source>
        <dbReference type="ARBA" id="ARBA00022679"/>
    </source>
</evidence>
<dbReference type="GO" id="GO:0006508">
    <property type="term" value="P:proteolysis"/>
    <property type="evidence" value="ECO:0007669"/>
    <property type="project" value="UniProtKB-KW"/>
</dbReference>
<keyword evidence="1" id="KW-0645">Protease</keyword>
<dbReference type="GO" id="GO:0046872">
    <property type="term" value="F:metal ion binding"/>
    <property type="evidence" value="ECO:0007669"/>
    <property type="project" value="UniProtKB-KW"/>
</dbReference>
<dbReference type="Pfam" id="PF24626">
    <property type="entry name" value="SH3_Tf2-1"/>
    <property type="match status" value="1"/>
</dbReference>
<evidence type="ECO:0000256" key="10">
    <source>
        <dbReference type="ARBA" id="ARBA00022908"/>
    </source>
</evidence>